<organism evidence="2">
    <name type="scientific">Setaria italica</name>
    <name type="common">Foxtail millet</name>
    <name type="synonym">Panicum italicum</name>
    <dbReference type="NCBI Taxonomy" id="4555"/>
    <lineage>
        <taxon>Eukaryota</taxon>
        <taxon>Viridiplantae</taxon>
        <taxon>Streptophyta</taxon>
        <taxon>Embryophyta</taxon>
        <taxon>Tracheophyta</taxon>
        <taxon>Spermatophyta</taxon>
        <taxon>Magnoliopsida</taxon>
        <taxon>Liliopsida</taxon>
        <taxon>Poales</taxon>
        <taxon>Poaceae</taxon>
        <taxon>PACMAD clade</taxon>
        <taxon>Panicoideae</taxon>
        <taxon>Panicodae</taxon>
        <taxon>Paniceae</taxon>
        <taxon>Cenchrinae</taxon>
        <taxon>Setaria</taxon>
    </lineage>
</organism>
<reference evidence="2" key="2">
    <citation type="submission" date="2015-07" db="EMBL/GenBank/DDBJ databases">
        <authorList>
            <person name="Noorani M."/>
        </authorList>
    </citation>
    <scope>NUCLEOTIDE SEQUENCE</scope>
    <source>
        <strain evidence="2">Yugu1</strain>
    </source>
</reference>
<feature type="region of interest" description="Disordered" evidence="1">
    <location>
        <begin position="1"/>
        <end position="85"/>
    </location>
</feature>
<sequence length="102" mass="10090">MRARARRRLGSGRSSPPCSSSSRSAGGARFSGAPGASASPVRGGGGEGPSAASAAIRERPRPAPDRVDFRDPGGRDGDGTGGLRSARLASLAWVASGGRSDG</sequence>
<proteinExistence type="predicted"/>
<evidence type="ECO:0000256" key="1">
    <source>
        <dbReference type="SAM" id="MobiDB-lite"/>
    </source>
</evidence>
<feature type="compositionally biased region" description="Low complexity" evidence="1">
    <location>
        <begin position="11"/>
        <end position="41"/>
    </location>
</feature>
<dbReference type="EMBL" id="CM003530">
    <property type="protein sequence ID" value="RCV17113.1"/>
    <property type="molecule type" value="Genomic_DNA"/>
</dbReference>
<reference evidence="2" key="1">
    <citation type="journal article" date="2012" name="Nat. Biotechnol.">
        <title>Reference genome sequence of the model plant Setaria.</title>
        <authorList>
            <person name="Bennetzen J.L."/>
            <person name="Schmutz J."/>
            <person name="Wang H."/>
            <person name="Percifield R."/>
            <person name="Hawkins J."/>
            <person name="Pontaroli A.C."/>
            <person name="Estep M."/>
            <person name="Feng L."/>
            <person name="Vaughn J.N."/>
            <person name="Grimwood J."/>
            <person name="Jenkins J."/>
            <person name="Barry K."/>
            <person name="Lindquist E."/>
            <person name="Hellsten U."/>
            <person name="Deshpande S."/>
            <person name="Wang X."/>
            <person name="Wu X."/>
            <person name="Mitros T."/>
            <person name="Triplett J."/>
            <person name="Yang X."/>
            <person name="Ye C.Y."/>
            <person name="Mauro-Herrera M."/>
            <person name="Wang L."/>
            <person name="Li P."/>
            <person name="Sharma M."/>
            <person name="Sharma R."/>
            <person name="Ronald P.C."/>
            <person name="Panaud O."/>
            <person name="Kellogg E.A."/>
            <person name="Brutnell T.P."/>
            <person name="Doust A.N."/>
            <person name="Tuskan G.A."/>
            <person name="Rokhsar D."/>
            <person name="Devos K.M."/>
        </authorList>
    </citation>
    <scope>NUCLEOTIDE SEQUENCE [LARGE SCALE GENOMIC DNA]</scope>
    <source>
        <strain evidence="2">Yugu1</strain>
    </source>
</reference>
<dbReference type="AlphaFoldDB" id="A0A368QGT2"/>
<feature type="compositionally biased region" description="Basic and acidic residues" evidence="1">
    <location>
        <begin position="56"/>
        <end position="78"/>
    </location>
</feature>
<gene>
    <name evidence="2" type="ORF">SETIT_3G193700v2</name>
</gene>
<evidence type="ECO:0000313" key="2">
    <source>
        <dbReference type="EMBL" id="RCV17113.1"/>
    </source>
</evidence>
<protein>
    <submittedName>
        <fullName evidence="2">Uncharacterized protein</fullName>
    </submittedName>
</protein>
<feature type="compositionally biased region" description="Basic residues" evidence="1">
    <location>
        <begin position="1"/>
        <end position="10"/>
    </location>
</feature>
<accession>A0A368QGT2</accession>
<name>A0A368QGT2_SETIT</name>